<keyword evidence="4" id="KW-0418">Kinase</keyword>
<keyword evidence="2 10" id="KW-0732">Signal</keyword>
<evidence type="ECO:0000256" key="3">
    <source>
        <dbReference type="ARBA" id="ARBA00022741"/>
    </source>
</evidence>
<feature type="chain" id="PRO_5024374651" description="Protein kinase domain-containing protein" evidence="10">
    <location>
        <begin position="26"/>
        <end position="594"/>
    </location>
</feature>
<dbReference type="Gene3D" id="1.10.510.10">
    <property type="entry name" value="Transferase(Phosphotransferase) domain 1"/>
    <property type="match status" value="1"/>
</dbReference>
<dbReference type="GO" id="GO:0030247">
    <property type="term" value="F:polysaccharide binding"/>
    <property type="evidence" value="ECO:0007669"/>
    <property type="project" value="InterPro"/>
</dbReference>
<keyword evidence="13" id="KW-1185">Reference proteome</keyword>
<dbReference type="PANTHER" id="PTHR27005">
    <property type="entry name" value="WALL-ASSOCIATED RECEPTOR KINASE-LIKE 21"/>
    <property type="match status" value="1"/>
</dbReference>
<dbReference type="InterPro" id="IPR045274">
    <property type="entry name" value="WAK-like"/>
</dbReference>
<gene>
    <name evidence="12" type="ORF">E3N88_36825</name>
</gene>
<evidence type="ECO:0000256" key="1">
    <source>
        <dbReference type="ARBA" id="ARBA00004479"/>
    </source>
</evidence>
<evidence type="ECO:0000256" key="5">
    <source>
        <dbReference type="ARBA" id="ARBA00022840"/>
    </source>
</evidence>
<evidence type="ECO:0000259" key="11">
    <source>
        <dbReference type="PROSITE" id="PS50011"/>
    </source>
</evidence>
<dbReference type="Pfam" id="PF00069">
    <property type="entry name" value="Pkinase"/>
    <property type="match status" value="1"/>
</dbReference>
<comment type="catalytic activity">
    <reaction evidence="9">
        <text>L-threonyl-[protein] + ATP = O-phospho-L-threonyl-[protein] + ADP + H(+)</text>
        <dbReference type="Rhea" id="RHEA:46608"/>
        <dbReference type="Rhea" id="RHEA-COMP:11060"/>
        <dbReference type="Rhea" id="RHEA-COMP:11605"/>
        <dbReference type="ChEBI" id="CHEBI:15378"/>
        <dbReference type="ChEBI" id="CHEBI:30013"/>
        <dbReference type="ChEBI" id="CHEBI:30616"/>
        <dbReference type="ChEBI" id="CHEBI:61977"/>
        <dbReference type="ChEBI" id="CHEBI:456216"/>
    </reaction>
</comment>
<dbReference type="PANTHER" id="PTHR27005:SF353">
    <property type="entry name" value="WALL-ASSOCIATED RECEPTOR KINASE-LIKE 22"/>
    <property type="match status" value="1"/>
</dbReference>
<evidence type="ECO:0000256" key="8">
    <source>
        <dbReference type="ARBA" id="ARBA00047558"/>
    </source>
</evidence>
<feature type="signal peptide" evidence="10">
    <location>
        <begin position="1"/>
        <end position="25"/>
    </location>
</feature>
<keyword evidence="6" id="KW-1015">Disulfide bond</keyword>
<dbReference type="InterPro" id="IPR000719">
    <property type="entry name" value="Prot_kinase_dom"/>
</dbReference>
<sequence>MLSRSLMLVVVFVTLILIKIHKSRAVLGKPGCQETCGNVTIPYPFGIGTGCYLHNTFEVLCNGSSQDPYPLRFANTYNNFAILEFSTDLVRVIDDVTTAFCVIITTSSFGYSLILDQYLSFSQAHNVFVAVGCNISAQFYVGDLGSQVEFGCESVCNETIPATISATGCTGFNGCCQLSIPKNITTYSTIINYNYTPSSCAHTFIAENNTPIYFGDAPLIFPVALSWVVATTACHEASKTGANLCGRNSYCVDSTNSLGYNCHCKQGYQGNPYLYNGCQVTIETVIGLLSFGAIASWTCIKLGEMKKIKIKKKFFKKNGGHLLKEHISTNKLYVSTIEVYTVEEMEKATKKFNSNRFLGKGGQGSVYKGLFPDGTYLANDTLSQHLHDGAGPSKFSWKDRIRIAREVAGALAYLHSYASPAIFHRDIKPDNILLDQNYKALISDFGLSRPAPFSISHLTTQVNGTFGYLDPEYFQSGKLTAKSDVYSFGVVLTELLTRKKSISSSDSGEGLVPRFKYMVKHSQLVEILDKQVMQEAMMEEVIFVAKLAKRCMKTNSKKRPSMEEVVSNLDRLRVVQLEIPQECIIEHKLTTNLP</sequence>
<proteinExistence type="predicted"/>
<evidence type="ECO:0000256" key="10">
    <source>
        <dbReference type="SAM" id="SignalP"/>
    </source>
</evidence>
<evidence type="ECO:0000256" key="7">
    <source>
        <dbReference type="ARBA" id="ARBA00023180"/>
    </source>
</evidence>
<evidence type="ECO:0000256" key="4">
    <source>
        <dbReference type="ARBA" id="ARBA00022777"/>
    </source>
</evidence>
<dbReference type="Pfam" id="PF13947">
    <property type="entry name" value="GUB_WAK_bind"/>
    <property type="match status" value="1"/>
</dbReference>
<dbReference type="OrthoDB" id="4062651at2759"/>
<dbReference type="FunFam" id="1.10.510.10:FF:000084">
    <property type="entry name" value="Wall-associated receptor kinase 2"/>
    <property type="match status" value="1"/>
</dbReference>
<dbReference type="SUPFAM" id="SSF56112">
    <property type="entry name" value="Protein kinase-like (PK-like)"/>
    <property type="match status" value="1"/>
</dbReference>
<feature type="domain" description="Protein kinase" evidence="11">
    <location>
        <begin position="280"/>
        <end position="572"/>
    </location>
</feature>
<dbReference type="InterPro" id="IPR011009">
    <property type="entry name" value="Kinase-like_dom_sf"/>
</dbReference>
<dbReference type="GO" id="GO:0005524">
    <property type="term" value="F:ATP binding"/>
    <property type="evidence" value="ECO:0007669"/>
    <property type="project" value="UniProtKB-KW"/>
</dbReference>
<comment type="catalytic activity">
    <reaction evidence="8">
        <text>L-seryl-[protein] + ATP = O-phospho-L-seryl-[protein] + ADP + H(+)</text>
        <dbReference type="Rhea" id="RHEA:17989"/>
        <dbReference type="Rhea" id="RHEA-COMP:9863"/>
        <dbReference type="Rhea" id="RHEA-COMP:11604"/>
        <dbReference type="ChEBI" id="CHEBI:15378"/>
        <dbReference type="ChEBI" id="CHEBI:29999"/>
        <dbReference type="ChEBI" id="CHEBI:30616"/>
        <dbReference type="ChEBI" id="CHEBI:83421"/>
        <dbReference type="ChEBI" id="CHEBI:456216"/>
    </reaction>
</comment>
<comment type="caution">
    <text evidence="12">The sequence shown here is derived from an EMBL/GenBank/DDBJ whole genome shotgun (WGS) entry which is preliminary data.</text>
</comment>
<evidence type="ECO:0000313" key="12">
    <source>
        <dbReference type="EMBL" id="KAD3068945.1"/>
    </source>
</evidence>
<dbReference type="PROSITE" id="PS00108">
    <property type="entry name" value="PROTEIN_KINASE_ST"/>
    <property type="match status" value="1"/>
</dbReference>
<dbReference type="EMBL" id="SZYD01000017">
    <property type="protein sequence ID" value="KAD3068945.1"/>
    <property type="molecule type" value="Genomic_DNA"/>
</dbReference>
<keyword evidence="7" id="KW-0325">Glycoprotein</keyword>
<dbReference type="GO" id="GO:0005886">
    <property type="term" value="C:plasma membrane"/>
    <property type="evidence" value="ECO:0007669"/>
    <property type="project" value="TreeGrafter"/>
</dbReference>
<accession>A0A5N6M4W3</accession>
<dbReference type="PROSITE" id="PS50011">
    <property type="entry name" value="PROTEIN_KINASE_DOM"/>
    <property type="match status" value="1"/>
</dbReference>
<evidence type="ECO:0000256" key="6">
    <source>
        <dbReference type="ARBA" id="ARBA00023157"/>
    </source>
</evidence>
<dbReference type="GO" id="GO:0007166">
    <property type="term" value="P:cell surface receptor signaling pathway"/>
    <property type="evidence" value="ECO:0007669"/>
    <property type="project" value="InterPro"/>
</dbReference>
<keyword evidence="5" id="KW-0067">ATP-binding</keyword>
<evidence type="ECO:0000256" key="2">
    <source>
        <dbReference type="ARBA" id="ARBA00022729"/>
    </source>
</evidence>
<evidence type="ECO:0000313" key="13">
    <source>
        <dbReference type="Proteomes" id="UP000326396"/>
    </source>
</evidence>
<keyword evidence="3" id="KW-0547">Nucleotide-binding</keyword>
<organism evidence="12 13">
    <name type="scientific">Mikania micrantha</name>
    <name type="common">bitter vine</name>
    <dbReference type="NCBI Taxonomy" id="192012"/>
    <lineage>
        <taxon>Eukaryota</taxon>
        <taxon>Viridiplantae</taxon>
        <taxon>Streptophyta</taxon>
        <taxon>Embryophyta</taxon>
        <taxon>Tracheophyta</taxon>
        <taxon>Spermatophyta</taxon>
        <taxon>Magnoliopsida</taxon>
        <taxon>eudicotyledons</taxon>
        <taxon>Gunneridae</taxon>
        <taxon>Pentapetalae</taxon>
        <taxon>asterids</taxon>
        <taxon>campanulids</taxon>
        <taxon>Asterales</taxon>
        <taxon>Asteraceae</taxon>
        <taxon>Asteroideae</taxon>
        <taxon>Heliantheae alliance</taxon>
        <taxon>Eupatorieae</taxon>
        <taxon>Mikania</taxon>
    </lineage>
</organism>
<dbReference type="AlphaFoldDB" id="A0A5N6M4W3"/>
<comment type="subcellular location">
    <subcellularLocation>
        <location evidence="1">Membrane</location>
        <topology evidence="1">Single-pass type I membrane protein</topology>
    </subcellularLocation>
</comment>
<dbReference type="InterPro" id="IPR025287">
    <property type="entry name" value="WAK_GUB"/>
</dbReference>
<evidence type="ECO:0000256" key="9">
    <source>
        <dbReference type="ARBA" id="ARBA00047951"/>
    </source>
</evidence>
<dbReference type="GO" id="GO:0004674">
    <property type="term" value="F:protein serine/threonine kinase activity"/>
    <property type="evidence" value="ECO:0007669"/>
    <property type="project" value="TreeGrafter"/>
</dbReference>
<dbReference type="SMART" id="SM00220">
    <property type="entry name" value="S_TKc"/>
    <property type="match status" value="1"/>
</dbReference>
<protein>
    <recommendedName>
        <fullName evidence="11">Protein kinase domain-containing protein</fullName>
    </recommendedName>
</protein>
<dbReference type="InterPro" id="IPR008271">
    <property type="entry name" value="Ser/Thr_kinase_AS"/>
</dbReference>
<keyword evidence="4" id="KW-0808">Transferase</keyword>
<dbReference type="Proteomes" id="UP000326396">
    <property type="component" value="Linkage Group LG7"/>
</dbReference>
<reference evidence="12 13" key="1">
    <citation type="submission" date="2019-05" db="EMBL/GenBank/DDBJ databases">
        <title>Mikania micrantha, genome provides insights into the molecular mechanism of rapid growth.</title>
        <authorList>
            <person name="Liu B."/>
        </authorList>
    </citation>
    <scope>NUCLEOTIDE SEQUENCE [LARGE SCALE GENOMIC DNA]</scope>
    <source>
        <strain evidence="12">NLD-2019</strain>
        <tissue evidence="12">Leaf</tissue>
    </source>
</reference>
<name>A0A5N6M4W3_9ASTR</name>